<dbReference type="InterPro" id="IPR045669">
    <property type="entry name" value="FHIP_C"/>
</dbReference>
<evidence type="ECO:0000313" key="4">
    <source>
        <dbReference type="EnsemblMetazoa" id="XP_030841171"/>
    </source>
</evidence>
<dbReference type="GeneID" id="593395"/>
<evidence type="ECO:0000259" key="3">
    <source>
        <dbReference type="Pfam" id="PF19314"/>
    </source>
</evidence>
<sequence>MFNRFAAVLHQAVEAIAPTQTLLEDFVFHWKAITHYFINNKDDKQPVQDSNIPNHLDNMLVILTQEEGQMEDNQTGPCMEHLLQHKILETLWTLGKADCPPGMKQMVLMFFTNLLGRIKQPLLPHINVYKPVHRLVKVCGGTRAGPTEKEEIQFLCVVCFKLREAPYLANFFLEDPRQSSSRQRGSNRTKPDPSQAEFSVVDSLLKLVQSPDSRIAVKACEGLMLCASLPESQAAQCMVRNTQFCTLLAERLCSLYNALPLSMDPVDIESVEAKWGLDVNSDSDDTNNFGGKRQLISLLSWFDYCDQIIKEGHPIIGKALSTQVKENFLVPIIEQLLLQTSEVGILTSTAHLAKFVKMTSSPQLLNEFVYFILGDNTSPEKPGDADHKIRHRLIERCDHLSDEICIMSLKLFEVLLQKSHVHIVNNLVLRNLKTRSYFDRHPPTPSPPAPASPPLSPSSPGSPPQSPLSPGSHLEADRGETAEESLTVDSDLFLTNGPTSIGADDGENHIPEDDEENHIPEGPLLQGGEGGGTPPVSDQEPDTTNPDSFSDSSLGLDTSRSGLPNSVPQPTSLLPPLSDTPNTNSAISLTTPFDATGATPSLIGVVPLLLSPAPPRGAPTLVSQSSAVTNVPSPLTQLLSSTPDPLSSTMLLGTSPSLSLTSPRSLGSPPGSPTSHGEGGEDTDHNMHRVVSCFLGLIPEENKSSYLTGDTGYDMYLREAHRNFRECTVNSLPYDWPNYPTPLERCPESDPFYEGGFIKILFDKLSRMLDQTYEVNLQVTSLLAKIALFPHPHIHEYLLDPFLNTAPGCRNLHSVLQKVVNDLSVRVRSIPEFQKQLFLVRQQLMGIVEEQDRSGASAIMNLPYIDLLEGVIVLEEFCKELAAVAFVKFHAASGR</sequence>
<evidence type="ECO:0000256" key="2">
    <source>
        <dbReference type="SAM" id="MobiDB-lite"/>
    </source>
</evidence>
<feature type="region of interest" description="Disordered" evidence="2">
    <location>
        <begin position="634"/>
        <end position="685"/>
    </location>
</feature>
<dbReference type="Proteomes" id="UP000007110">
    <property type="component" value="Unassembled WGS sequence"/>
</dbReference>
<dbReference type="PANTHER" id="PTHR21705">
    <property type="entry name" value="RAI16 PROTEIN-RELATED"/>
    <property type="match status" value="1"/>
</dbReference>
<keyword evidence="5" id="KW-1185">Reference proteome</keyword>
<protein>
    <recommendedName>
        <fullName evidence="3">FHF complex subunit HOOK-interacting protein C-terminal domain-containing protein</fullName>
    </recommendedName>
</protein>
<feature type="domain" description="FHF complex subunit HOOK-interacting protein C-terminal" evidence="3">
    <location>
        <begin position="754"/>
        <end position="846"/>
    </location>
</feature>
<dbReference type="Pfam" id="PF19311">
    <property type="entry name" value="KELAA"/>
    <property type="match status" value="1"/>
</dbReference>
<feature type="compositionally biased region" description="Pro residues" evidence="2">
    <location>
        <begin position="443"/>
        <end position="467"/>
    </location>
</feature>
<dbReference type="InParanoid" id="A0A7M7NSS5"/>
<dbReference type="OMA" id="VQTEFFF"/>
<dbReference type="EnsemblMetazoa" id="XM_030985311">
    <property type="protein sequence ID" value="XP_030841171"/>
    <property type="gene ID" value="LOC593395"/>
</dbReference>
<proteinExistence type="inferred from homology"/>
<comment type="similarity">
    <text evidence="1">Belongs to the FHIP family.</text>
</comment>
<dbReference type="RefSeq" id="XP_030841171.1">
    <property type="nucleotide sequence ID" value="XM_030985311.1"/>
</dbReference>
<feature type="region of interest" description="Disordered" evidence="2">
    <location>
        <begin position="438"/>
        <end position="591"/>
    </location>
</feature>
<evidence type="ECO:0000256" key="1">
    <source>
        <dbReference type="ARBA" id="ARBA00024336"/>
    </source>
</evidence>
<dbReference type="OrthoDB" id="5350595at2759"/>
<dbReference type="Pfam" id="PF10257">
    <property type="entry name" value="RAI16-like"/>
    <property type="match status" value="1"/>
</dbReference>
<reference evidence="5" key="1">
    <citation type="submission" date="2015-02" db="EMBL/GenBank/DDBJ databases">
        <title>Genome sequencing for Strongylocentrotus purpuratus.</title>
        <authorList>
            <person name="Murali S."/>
            <person name="Liu Y."/>
            <person name="Vee V."/>
            <person name="English A."/>
            <person name="Wang M."/>
            <person name="Skinner E."/>
            <person name="Han Y."/>
            <person name="Muzny D.M."/>
            <person name="Worley K.C."/>
            <person name="Gibbs R.A."/>
        </authorList>
    </citation>
    <scope>NUCLEOTIDE SEQUENCE</scope>
</reference>
<feature type="compositionally biased region" description="Low complexity" evidence="2">
    <location>
        <begin position="566"/>
        <end position="583"/>
    </location>
</feature>
<feature type="compositionally biased region" description="Low complexity" evidence="2">
    <location>
        <begin position="634"/>
        <end position="676"/>
    </location>
</feature>
<evidence type="ECO:0000313" key="5">
    <source>
        <dbReference type="Proteomes" id="UP000007110"/>
    </source>
</evidence>
<accession>A0A7M7NSS5</accession>
<dbReference type="FunCoup" id="A0A7M7NSS5">
    <property type="interactions" value="219"/>
</dbReference>
<reference evidence="4" key="2">
    <citation type="submission" date="2021-01" db="UniProtKB">
        <authorList>
            <consortium name="EnsemblMetazoa"/>
        </authorList>
    </citation>
    <scope>IDENTIFICATION</scope>
</reference>
<feature type="compositionally biased region" description="Polar residues" evidence="2">
    <location>
        <begin position="542"/>
        <end position="564"/>
    </location>
</feature>
<dbReference type="AlphaFoldDB" id="A0A7M7NSS5"/>
<dbReference type="InterPro" id="IPR019384">
    <property type="entry name" value="FHIP"/>
</dbReference>
<name>A0A7M7NSS5_STRPU</name>
<dbReference type="InterPro" id="IPR045668">
    <property type="entry name" value="FHIP_KELAA_motif"/>
</dbReference>
<dbReference type="Pfam" id="PF19314">
    <property type="entry name" value="DUF5917"/>
    <property type="match status" value="1"/>
</dbReference>
<dbReference type="PANTHER" id="PTHR21705:SF12">
    <property type="entry name" value="FHF COMPLEX SUBUNIT HOOK-INTERACTING PROTEIN C-TERMINAL DOMAIN-CONTAINING PROTEIN"/>
    <property type="match status" value="1"/>
</dbReference>
<organism evidence="4 5">
    <name type="scientific">Strongylocentrotus purpuratus</name>
    <name type="common">Purple sea urchin</name>
    <dbReference type="NCBI Taxonomy" id="7668"/>
    <lineage>
        <taxon>Eukaryota</taxon>
        <taxon>Metazoa</taxon>
        <taxon>Echinodermata</taxon>
        <taxon>Eleutherozoa</taxon>
        <taxon>Echinozoa</taxon>
        <taxon>Echinoidea</taxon>
        <taxon>Euechinoidea</taxon>
        <taxon>Echinacea</taxon>
        <taxon>Camarodonta</taxon>
        <taxon>Echinidea</taxon>
        <taxon>Strongylocentrotidae</taxon>
        <taxon>Strongylocentrotus</taxon>
    </lineage>
</organism>